<dbReference type="Pfam" id="PF09438">
    <property type="entry name" value="DUF2017"/>
    <property type="match status" value="1"/>
</dbReference>
<reference evidence="1" key="1">
    <citation type="submission" date="2020-05" db="EMBL/GenBank/DDBJ databases">
        <authorList>
            <person name="Chiriac C."/>
            <person name="Salcher M."/>
            <person name="Ghai R."/>
            <person name="Kavagutti S V."/>
        </authorList>
    </citation>
    <scope>NUCLEOTIDE SEQUENCE</scope>
</reference>
<proteinExistence type="predicted"/>
<dbReference type="EMBL" id="CAFBNL010000014">
    <property type="protein sequence ID" value="CAB4946338.1"/>
    <property type="molecule type" value="Genomic_DNA"/>
</dbReference>
<sequence length="170" mass="18572">MSDYRFEHGDDPLLLTLSAPEAEALIDLARSTLAVVDSPFPAAGDEAVRSRLFPRAYLDPTEDAAEFAFQATVQSDMAQIRANAITAFIGEIDSGKHSRRGVEVSLDVDAAGRWIGVINDLRLTLGTRIGVSDSEDDPGHSEIVGVGQGDRAFYTWMTYLQEELIDRLTI</sequence>
<name>A0A6J7JRG0_9ZZZZ</name>
<protein>
    <submittedName>
        <fullName evidence="1">Unannotated protein</fullName>
    </submittedName>
</protein>
<dbReference type="InterPro" id="IPR018561">
    <property type="entry name" value="AosR"/>
</dbReference>
<dbReference type="AlphaFoldDB" id="A0A6J7JRG0"/>
<evidence type="ECO:0000313" key="1">
    <source>
        <dbReference type="EMBL" id="CAB4946338.1"/>
    </source>
</evidence>
<accession>A0A6J7JRG0</accession>
<gene>
    <name evidence="1" type="ORF">UFOPK3789_00399</name>
</gene>
<organism evidence="1">
    <name type="scientific">freshwater metagenome</name>
    <dbReference type="NCBI Taxonomy" id="449393"/>
    <lineage>
        <taxon>unclassified sequences</taxon>
        <taxon>metagenomes</taxon>
        <taxon>ecological metagenomes</taxon>
    </lineage>
</organism>